<dbReference type="Pfam" id="PF08734">
    <property type="entry name" value="GYD"/>
    <property type="match status" value="1"/>
</dbReference>
<protein>
    <recommendedName>
        <fullName evidence="3">GYD domain-containing protein</fullName>
    </recommendedName>
</protein>
<organism evidence="1 2">
    <name type="scientific">Saccharopolyspora erythraea</name>
    <name type="common">Streptomyces erythraeus</name>
    <dbReference type="NCBI Taxonomy" id="1836"/>
    <lineage>
        <taxon>Bacteria</taxon>
        <taxon>Bacillati</taxon>
        <taxon>Actinomycetota</taxon>
        <taxon>Actinomycetes</taxon>
        <taxon>Pseudonocardiales</taxon>
        <taxon>Pseudonocardiaceae</taxon>
        <taxon>Saccharopolyspora</taxon>
    </lineage>
</organism>
<evidence type="ECO:0000313" key="2">
    <source>
        <dbReference type="Proteomes" id="UP001500729"/>
    </source>
</evidence>
<reference evidence="1 2" key="1">
    <citation type="journal article" date="2019" name="Int. J. Syst. Evol. Microbiol.">
        <title>The Global Catalogue of Microorganisms (GCM) 10K type strain sequencing project: providing services to taxonomists for standard genome sequencing and annotation.</title>
        <authorList>
            <consortium name="The Broad Institute Genomics Platform"/>
            <consortium name="The Broad Institute Genome Sequencing Center for Infectious Disease"/>
            <person name="Wu L."/>
            <person name="Ma J."/>
        </authorList>
    </citation>
    <scope>NUCLEOTIDE SEQUENCE [LARGE SCALE GENOMIC DNA]</scope>
    <source>
        <strain evidence="1 2">JCM 10303</strain>
    </source>
</reference>
<gene>
    <name evidence="1" type="ORF">GCM10009533_24920</name>
</gene>
<dbReference type="InterPro" id="IPR014845">
    <property type="entry name" value="GYD/TTHA1554"/>
</dbReference>
<evidence type="ECO:0008006" key="3">
    <source>
        <dbReference type="Google" id="ProtNLM"/>
    </source>
</evidence>
<dbReference type="Proteomes" id="UP001500729">
    <property type="component" value="Unassembled WGS sequence"/>
</dbReference>
<comment type="caution">
    <text evidence="1">The sequence shown here is derived from an EMBL/GenBank/DDBJ whole genome shotgun (WGS) entry which is preliminary data.</text>
</comment>
<keyword evidence="2" id="KW-1185">Reference proteome</keyword>
<name>A0ABN1CRR8_SACER</name>
<dbReference type="EMBL" id="BAAAGS010000013">
    <property type="protein sequence ID" value="GAA0524557.1"/>
    <property type="molecule type" value="Genomic_DNA"/>
</dbReference>
<accession>A0ABN1CRR8</accession>
<evidence type="ECO:0000313" key="1">
    <source>
        <dbReference type="EMBL" id="GAA0524557.1"/>
    </source>
</evidence>
<proteinExistence type="predicted"/>
<sequence>MPKYLVRATYTADGVKGVLREGGTARVDAVRNMITRLGGEVESFYFAFGDYDVYVVVDLPDNVSAASVGLTITGSGAVRSDTVVLLTPGEVDEAVAKEFEYRPPGG</sequence>